<dbReference type="GO" id="GO:0005886">
    <property type="term" value="C:plasma membrane"/>
    <property type="evidence" value="ECO:0007669"/>
    <property type="project" value="TreeGrafter"/>
</dbReference>
<evidence type="ECO:0000259" key="8">
    <source>
        <dbReference type="PROSITE" id="PS50011"/>
    </source>
</evidence>
<dbReference type="PROSITE" id="PS00107">
    <property type="entry name" value="PROTEIN_KINASE_ATP"/>
    <property type="match status" value="1"/>
</dbReference>
<evidence type="ECO:0000256" key="1">
    <source>
        <dbReference type="ARBA" id="ARBA00022527"/>
    </source>
</evidence>
<dbReference type="Pfam" id="PF00069">
    <property type="entry name" value="Pkinase"/>
    <property type="match status" value="1"/>
</dbReference>
<accession>A7VM50</accession>
<name>A7VM50_CLOEH</name>
<dbReference type="InterPro" id="IPR011009">
    <property type="entry name" value="Kinase-like_dom_sf"/>
</dbReference>
<dbReference type="EMBL" id="AB306556">
    <property type="protein sequence ID" value="BAF79967.1"/>
    <property type="molecule type" value="mRNA"/>
</dbReference>
<evidence type="ECO:0000256" key="2">
    <source>
        <dbReference type="ARBA" id="ARBA00022679"/>
    </source>
</evidence>
<feature type="compositionally biased region" description="Low complexity" evidence="7">
    <location>
        <begin position="794"/>
        <end position="811"/>
    </location>
</feature>
<proteinExistence type="evidence at transcript level"/>
<feature type="compositionally biased region" description="Gly residues" evidence="7">
    <location>
        <begin position="859"/>
        <end position="868"/>
    </location>
</feature>
<evidence type="ECO:0000256" key="3">
    <source>
        <dbReference type="ARBA" id="ARBA00022741"/>
    </source>
</evidence>
<dbReference type="GO" id="GO:0004674">
    <property type="term" value="F:protein serine/threonine kinase activity"/>
    <property type="evidence" value="ECO:0007669"/>
    <property type="project" value="UniProtKB-KW"/>
</dbReference>
<dbReference type="PROSITE" id="PS50011">
    <property type="entry name" value="PROTEIN_KINASE_DOM"/>
    <property type="match status" value="2"/>
</dbReference>
<feature type="region of interest" description="Disordered" evidence="7">
    <location>
        <begin position="932"/>
        <end position="1029"/>
    </location>
</feature>
<keyword evidence="5 6" id="KW-0067">ATP-binding</keyword>
<dbReference type="SMART" id="SM00220">
    <property type="entry name" value="S_TKc"/>
    <property type="match status" value="1"/>
</dbReference>
<organism evidence="9">
    <name type="scientific">Closterium ehrenbergii</name>
    <name type="common">Green alga</name>
    <dbReference type="NCBI Taxonomy" id="102165"/>
    <lineage>
        <taxon>Eukaryota</taxon>
        <taxon>Viridiplantae</taxon>
        <taxon>Streptophyta</taxon>
        <taxon>Zygnematophyceae</taxon>
        <taxon>Zygnematophycidae</taxon>
        <taxon>Desmidiales</taxon>
        <taxon>Closteriaceae</taxon>
        <taxon>Closterium</taxon>
    </lineage>
</organism>
<keyword evidence="2" id="KW-0808">Transferase</keyword>
<protein>
    <submittedName>
        <fullName evidence="9">Receptor-like kinase</fullName>
    </submittedName>
</protein>
<evidence type="ECO:0000256" key="7">
    <source>
        <dbReference type="SAM" id="MobiDB-lite"/>
    </source>
</evidence>
<feature type="domain" description="Protein kinase" evidence="8">
    <location>
        <begin position="509"/>
        <end position="791"/>
    </location>
</feature>
<feature type="binding site" evidence="6">
    <location>
        <position position="537"/>
    </location>
    <ligand>
        <name>ATP</name>
        <dbReference type="ChEBI" id="CHEBI:30616"/>
    </ligand>
</feature>
<dbReference type="GO" id="GO:0005524">
    <property type="term" value="F:ATP binding"/>
    <property type="evidence" value="ECO:0007669"/>
    <property type="project" value="UniProtKB-UniRule"/>
</dbReference>
<dbReference type="Gene3D" id="1.10.510.10">
    <property type="entry name" value="Transferase(Phosphotransferase) domain 1"/>
    <property type="match status" value="2"/>
</dbReference>
<reference evidence="9" key="1">
    <citation type="journal article" date="2007" name="Gene">
        <title>Multiple receptor-like kinase cDNAs from liverwort Marchantia polymorpha and two charophycean green algae, Closterium ehrenbergii and Nitella axillaris: Extensive gene duplications and gene shufflings in the early evolution of streptophytes.</title>
        <authorList>
            <person name="Sasaki G."/>
            <person name="Katoh K."/>
            <person name="Hirose N."/>
            <person name="Suga H."/>
            <person name="Kuma K."/>
            <person name="Miyata T."/>
            <person name="Su Z.H."/>
        </authorList>
    </citation>
    <scope>NUCLEOTIDE SEQUENCE</scope>
    <source>
        <strain evidence="9">NIES-228</strain>
    </source>
</reference>
<feature type="compositionally biased region" description="Acidic residues" evidence="7">
    <location>
        <begin position="1"/>
        <end position="12"/>
    </location>
</feature>
<dbReference type="PANTHER" id="PTHR27001">
    <property type="entry name" value="OS01G0253100 PROTEIN"/>
    <property type="match status" value="1"/>
</dbReference>
<dbReference type="PANTHER" id="PTHR27001:SF931">
    <property type="entry name" value="OS11G0664100 PROTEIN"/>
    <property type="match status" value="1"/>
</dbReference>
<dbReference type="PROSITE" id="PS00108">
    <property type="entry name" value="PROTEIN_KINASE_ST"/>
    <property type="match status" value="1"/>
</dbReference>
<keyword evidence="9" id="KW-0675">Receptor</keyword>
<dbReference type="InterPro" id="IPR017441">
    <property type="entry name" value="Protein_kinase_ATP_BS"/>
</dbReference>
<sequence length="1266" mass="137170">MGDEDMSDGSDTETERPWFPEPRTNGASLAEPIGTVARSGQLGAPLGIAHLALGAVTAAMSAYNPGRTGRGEGDGLPRVRMLSCLHALFTQLHDPDQADDASGIEENGRPGSGNSVRSQLDSSELDVLEKAVRILHLRYRSCLRPLTKGRLPSLTELRELRVSAEALGVRAAVLCLDRIPKGDPRRLPLFAFRTFALRAELDAEALRALEEPPAGKEWAVPCYRVHTSRLRDLLEDMVEEIQALWNATNRTLFEVAIALAPVLAQYALLGKAVAMAVEHYCARLTVRKHGRVVLAVGDEIILWDDGLEDIRELFLGEKSPDEPPLGPTVRIDSMNDYSWFVAWNGTSAVDSIPSEVSVKRLLHSLGAPTSRLASLRQRDKALLMAATQPDVRIEAERRIVQQLQWAVDGGAKLELKQGRVQHSGLNAGAVVGGVGIVDSAGSAAGGGGRPPTFSEMAAMGNKGKGALLRRSLAKRLESVPDAPVCMEESELEPAREIAYEELVESTRNWSDELQLGEGGSAIVYKGFGTDGQLWAVKRGKKGGLTRLKDFRKEIDAVSKMSHPNLVRLLGYCEEGEEQVLVYEYVANGTLRQHLTPLQGQTEQVLSFERRLDVAVGVAEGLYYLHSCKPMLVHRDVKSLNVFMDSDMQPKLGDFGNLKHIGDEASSPTHTRVVGTPGYLDPQYCQTSVVSDRADVYSFGVVLLELITGKPPVLKEADDSGERMALAKWATPAICSGNVDSVVDPSLQQCFLPQSMQALASLAAMCVQRQPKDRPAMGEVVRRLKTVRQQALSAAAALQQQQHQQRLQPAPSVQRPLPPKPGRQGSWRDSGGVHITPPMSPLLPTTPEGATPSPRFSGSSGSGSGGGGMKVFHKEFWRPRRAPTRSLSDASMAEMTEYLEDEASSVASGGAYDGGGGGGDVMLSPHYAPSLGMMSSGGSFQERGFHDGTQRQSRFSGGGQAQVDRQQQQQQQGLQHNHTYQQAPMSPLLSPQTIPKSKSADVPGANQNRQGGAIPQSPSTSSLAAVSPSPLVEPGGRRIYSLGRKNKMQKEMALLAKLQHTNLAAILGYAAEKEDMQIAYDLPPNCTCLENYLFPEDAEGEFLPLRVRLKVAVGVAKGLTFLHANSVIHGNLLSRNIMLDKNFTVLLTGYGLAPLLAKNANRKGFRGLDGMAKDAFDYGVVLFELLTGRRGAHVAERGGADAVTDWAEPFIEEYEASAGCVEPAKRMVVRMLDVLARECVQDDPRCRPSLKDLVVRLYGLQESLASQ</sequence>
<dbReference type="InterPro" id="IPR008271">
    <property type="entry name" value="Ser/Thr_kinase_AS"/>
</dbReference>
<evidence type="ECO:0000313" key="9">
    <source>
        <dbReference type="EMBL" id="BAF79967.1"/>
    </source>
</evidence>
<feature type="region of interest" description="Disordered" evidence="7">
    <location>
        <begin position="95"/>
        <end position="120"/>
    </location>
</feature>
<evidence type="ECO:0000256" key="6">
    <source>
        <dbReference type="PROSITE-ProRule" id="PRU10141"/>
    </source>
</evidence>
<evidence type="ECO:0000256" key="5">
    <source>
        <dbReference type="ARBA" id="ARBA00022840"/>
    </source>
</evidence>
<dbReference type="InterPro" id="IPR000719">
    <property type="entry name" value="Prot_kinase_dom"/>
</dbReference>
<keyword evidence="1" id="KW-0723">Serine/threonine-protein kinase</keyword>
<feature type="region of interest" description="Disordered" evidence="7">
    <location>
        <begin position="1"/>
        <end position="29"/>
    </location>
</feature>
<gene>
    <name evidence="9" type="primary">CeRLK5</name>
</gene>
<feature type="compositionally biased region" description="Polar residues" evidence="7">
    <location>
        <begin position="1004"/>
        <end position="1023"/>
    </location>
</feature>
<dbReference type="AlphaFoldDB" id="A7VM50"/>
<keyword evidence="4 9" id="KW-0418">Kinase</keyword>
<dbReference type="Pfam" id="PF07714">
    <property type="entry name" value="PK_Tyr_Ser-Thr"/>
    <property type="match status" value="1"/>
</dbReference>
<evidence type="ECO:0000256" key="4">
    <source>
        <dbReference type="ARBA" id="ARBA00022777"/>
    </source>
</evidence>
<keyword evidence="3 6" id="KW-0547">Nucleotide-binding</keyword>
<dbReference type="InterPro" id="IPR001245">
    <property type="entry name" value="Ser-Thr/Tyr_kinase_cat_dom"/>
</dbReference>
<dbReference type="SUPFAM" id="SSF56112">
    <property type="entry name" value="Protein kinase-like (PK-like)"/>
    <property type="match status" value="2"/>
</dbReference>
<feature type="compositionally biased region" description="Low complexity" evidence="7">
    <location>
        <begin position="960"/>
        <end position="981"/>
    </location>
</feature>
<dbReference type="Gene3D" id="3.30.200.20">
    <property type="entry name" value="Phosphorylase Kinase, domain 1"/>
    <property type="match status" value="1"/>
</dbReference>
<dbReference type="FunFam" id="1.10.510.10:FF:000095">
    <property type="entry name" value="protein STRUBBELIG-RECEPTOR FAMILY 8"/>
    <property type="match status" value="1"/>
</dbReference>
<feature type="domain" description="Protein kinase" evidence="8">
    <location>
        <begin position="987"/>
        <end position="1263"/>
    </location>
</feature>
<feature type="region of interest" description="Disordered" evidence="7">
    <location>
        <begin position="794"/>
        <end position="876"/>
    </location>
</feature>